<name>A0AAE2BI14_9LAMI</name>
<evidence type="ECO:0008006" key="3">
    <source>
        <dbReference type="Google" id="ProtNLM"/>
    </source>
</evidence>
<evidence type="ECO:0000313" key="2">
    <source>
        <dbReference type="Proteomes" id="UP001289374"/>
    </source>
</evidence>
<reference evidence="1" key="1">
    <citation type="submission" date="2020-06" db="EMBL/GenBank/DDBJ databases">
        <authorList>
            <person name="Li T."/>
            <person name="Hu X."/>
            <person name="Zhang T."/>
            <person name="Song X."/>
            <person name="Zhang H."/>
            <person name="Dai N."/>
            <person name="Sheng W."/>
            <person name="Hou X."/>
            <person name="Wei L."/>
        </authorList>
    </citation>
    <scope>NUCLEOTIDE SEQUENCE</scope>
    <source>
        <strain evidence="1">K16</strain>
        <tissue evidence="1">Leaf</tissue>
    </source>
</reference>
<dbReference type="InterPro" id="IPR036875">
    <property type="entry name" value="Znf_CCHC_sf"/>
</dbReference>
<dbReference type="Proteomes" id="UP001289374">
    <property type="component" value="Unassembled WGS sequence"/>
</dbReference>
<comment type="caution">
    <text evidence="1">The sequence shown here is derived from an EMBL/GenBank/DDBJ whole genome shotgun (WGS) entry which is preliminary data.</text>
</comment>
<dbReference type="GO" id="GO:0008270">
    <property type="term" value="F:zinc ion binding"/>
    <property type="evidence" value="ECO:0007669"/>
    <property type="project" value="InterPro"/>
</dbReference>
<dbReference type="EMBL" id="JACGWL010000015">
    <property type="protein sequence ID" value="KAK4386164.1"/>
    <property type="molecule type" value="Genomic_DNA"/>
</dbReference>
<dbReference type="GO" id="GO:0003676">
    <property type="term" value="F:nucleic acid binding"/>
    <property type="evidence" value="ECO:0007669"/>
    <property type="project" value="InterPro"/>
</dbReference>
<reference evidence="1" key="2">
    <citation type="journal article" date="2024" name="Plant">
        <title>Genomic evolution and insights into agronomic trait innovations of Sesamum species.</title>
        <authorList>
            <person name="Miao H."/>
            <person name="Wang L."/>
            <person name="Qu L."/>
            <person name="Liu H."/>
            <person name="Sun Y."/>
            <person name="Le M."/>
            <person name="Wang Q."/>
            <person name="Wei S."/>
            <person name="Zheng Y."/>
            <person name="Lin W."/>
            <person name="Duan Y."/>
            <person name="Cao H."/>
            <person name="Xiong S."/>
            <person name="Wang X."/>
            <person name="Wei L."/>
            <person name="Li C."/>
            <person name="Ma Q."/>
            <person name="Ju M."/>
            <person name="Zhao R."/>
            <person name="Li G."/>
            <person name="Mu C."/>
            <person name="Tian Q."/>
            <person name="Mei H."/>
            <person name="Zhang T."/>
            <person name="Gao T."/>
            <person name="Zhang H."/>
        </authorList>
    </citation>
    <scope>NUCLEOTIDE SEQUENCE</scope>
    <source>
        <strain evidence="1">K16</strain>
    </source>
</reference>
<dbReference type="PANTHER" id="PTHR31286:SF165">
    <property type="entry name" value="DUF4283 DOMAIN-CONTAINING PROTEIN"/>
    <property type="match status" value="1"/>
</dbReference>
<protein>
    <recommendedName>
        <fullName evidence="3">DUF4283 domain-containing protein</fullName>
    </recommendedName>
</protein>
<gene>
    <name evidence="1" type="ORF">Sango_2487000</name>
</gene>
<accession>A0AAE2BI14</accession>
<organism evidence="1 2">
    <name type="scientific">Sesamum angolense</name>
    <dbReference type="NCBI Taxonomy" id="2727404"/>
    <lineage>
        <taxon>Eukaryota</taxon>
        <taxon>Viridiplantae</taxon>
        <taxon>Streptophyta</taxon>
        <taxon>Embryophyta</taxon>
        <taxon>Tracheophyta</taxon>
        <taxon>Spermatophyta</taxon>
        <taxon>Magnoliopsida</taxon>
        <taxon>eudicotyledons</taxon>
        <taxon>Gunneridae</taxon>
        <taxon>Pentapetalae</taxon>
        <taxon>asterids</taxon>
        <taxon>lamiids</taxon>
        <taxon>Lamiales</taxon>
        <taxon>Pedaliaceae</taxon>
        <taxon>Sesamum</taxon>
    </lineage>
</organism>
<dbReference type="PANTHER" id="PTHR31286">
    <property type="entry name" value="GLYCINE-RICH CELL WALL STRUCTURAL PROTEIN 1.8-LIKE"/>
    <property type="match status" value="1"/>
</dbReference>
<sequence>MEEVIEGGPWLFQGQPIVLQKWQHGMALRKHYHTQVPIWIKLRHLPVEFWTEEGLSMVASGVGRPLYPDANTKACMILDFARVCVMLDYNSKLPKYIIVMQPTKDDGETPCKVDIEYEWIPSRCTTCCSLGHWVKQCPTTKFPIRPPVTVYVPKPKPPMDVPKQKQVHMPPMPRPVDERVGDVAVAGHDVHSDKGKAIMVHM</sequence>
<proteinExistence type="predicted"/>
<evidence type="ECO:0000313" key="1">
    <source>
        <dbReference type="EMBL" id="KAK4386164.1"/>
    </source>
</evidence>
<dbReference type="InterPro" id="IPR040256">
    <property type="entry name" value="At4g02000-like"/>
</dbReference>
<dbReference type="SUPFAM" id="SSF57756">
    <property type="entry name" value="Retrovirus zinc finger-like domains"/>
    <property type="match status" value="1"/>
</dbReference>
<dbReference type="AlphaFoldDB" id="A0AAE2BI14"/>
<keyword evidence="2" id="KW-1185">Reference proteome</keyword>